<gene>
    <name evidence="3" type="ORF">HJG44_17485</name>
</gene>
<protein>
    <submittedName>
        <fullName evidence="3">Transposase</fullName>
    </submittedName>
</protein>
<accession>A0A849I9V0</accession>
<name>A0A849I9V0_9HYPH</name>
<dbReference type="EMBL" id="JABEPP010000005">
    <property type="protein sequence ID" value="NNM74168.1"/>
    <property type="molecule type" value="Genomic_DNA"/>
</dbReference>
<dbReference type="PANTHER" id="PTHR46637">
    <property type="entry name" value="TIS1421-TRANSPOSASE PROTEIN A"/>
    <property type="match status" value="1"/>
</dbReference>
<feature type="compositionally biased region" description="Low complexity" evidence="1">
    <location>
        <begin position="116"/>
        <end position="142"/>
    </location>
</feature>
<dbReference type="PANTHER" id="PTHR46637:SF1">
    <property type="entry name" value="BLL5188 PROTEIN"/>
    <property type="match status" value="1"/>
</dbReference>
<sequence>MSTKMADANWSVALEVFRASLPRRGDKGRDDRLFFEAPHYFSVHTITWRTLSERFGKWNSVWKRFDRLSKAGVFETFFDHLASLSPSAQLVQMFDSTIVRAHVSAAGAKGGRQVRRSAVPAAASRPRSIRRPISTAIPSPSI</sequence>
<keyword evidence="4" id="KW-1185">Reference proteome</keyword>
<dbReference type="Pfam" id="PF13340">
    <property type="entry name" value="DUF4096"/>
    <property type="match status" value="1"/>
</dbReference>
<dbReference type="InterPro" id="IPR052909">
    <property type="entry name" value="Transposase_6_like"/>
</dbReference>
<evidence type="ECO:0000313" key="3">
    <source>
        <dbReference type="EMBL" id="NNM74168.1"/>
    </source>
</evidence>
<proteinExistence type="predicted"/>
<evidence type="ECO:0000256" key="1">
    <source>
        <dbReference type="SAM" id="MobiDB-lite"/>
    </source>
</evidence>
<dbReference type="AlphaFoldDB" id="A0A849I9V0"/>
<evidence type="ECO:0000313" key="4">
    <source>
        <dbReference type="Proteomes" id="UP000564885"/>
    </source>
</evidence>
<organism evidence="3 4">
    <name type="scientific">Enterovirga aerilata</name>
    <dbReference type="NCBI Taxonomy" id="2730920"/>
    <lineage>
        <taxon>Bacteria</taxon>
        <taxon>Pseudomonadati</taxon>
        <taxon>Pseudomonadota</taxon>
        <taxon>Alphaproteobacteria</taxon>
        <taxon>Hyphomicrobiales</taxon>
        <taxon>Methylobacteriaceae</taxon>
        <taxon>Enterovirga</taxon>
    </lineage>
</organism>
<comment type="caution">
    <text evidence="3">The sequence shown here is derived from an EMBL/GenBank/DDBJ whole genome shotgun (WGS) entry which is preliminary data.</text>
</comment>
<reference evidence="3 4" key="1">
    <citation type="submission" date="2020-04" db="EMBL/GenBank/DDBJ databases">
        <title>Enterovirga sp. isolate from soil.</title>
        <authorList>
            <person name="Chea S."/>
            <person name="Kim D.-U."/>
        </authorList>
    </citation>
    <scope>NUCLEOTIDE SEQUENCE [LARGE SCALE GENOMIC DNA]</scope>
    <source>
        <strain evidence="3 4">DB1703</strain>
    </source>
</reference>
<feature type="domain" description="Insertion element IS402-like" evidence="2">
    <location>
        <begin position="5"/>
        <end position="77"/>
    </location>
</feature>
<feature type="region of interest" description="Disordered" evidence="1">
    <location>
        <begin position="110"/>
        <end position="142"/>
    </location>
</feature>
<dbReference type="InterPro" id="IPR025161">
    <property type="entry name" value="IS402-like_dom"/>
</dbReference>
<evidence type="ECO:0000259" key="2">
    <source>
        <dbReference type="Pfam" id="PF13340"/>
    </source>
</evidence>
<dbReference type="RefSeq" id="WP_171219633.1">
    <property type="nucleotide sequence ID" value="NZ_JABEPP010000005.1"/>
</dbReference>
<dbReference type="Proteomes" id="UP000564885">
    <property type="component" value="Unassembled WGS sequence"/>
</dbReference>